<dbReference type="RefSeq" id="WP_169381071.1">
    <property type="nucleotide sequence ID" value="NZ_JAAXLA010000014.1"/>
</dbReference>
<dbReference type="InterPro" id="IPR014729">
    <property type="entry name" value="Rossmann-like_a/b/a_fold"/>
</dbReference>
<dbReference type="Gene3D" id="3.40.50.620">
    <property type="entry name" value="HUPs"/>
    <property type="match status" value="2"/>
</dbReference>
<comment type="similarity">
    <text evidence="1">Belongs to the universal stress protein A family.</text>
</comment>
<dbReference type="Pfam" id="PF00582">
    <property type="entry name" value="Usp"/>
    <property type="match status" value="2"/>
</dbReference>
<proteinExistence type="inferred from homology"/>
<reference evidence="3 4" key="1">
    <citation type="submission" date="2020-04" db="EMBL/GenBank/DDBJ databases">
        <authorList>
            <person name="Klaysubun C."/>
            <person name="Duangmal K."/>
            <person name="Lipun K."/>
        </authorList>
    </citation>
    <scope>NUCLEOTIDE SEQUENCE [LARGE SCALE GENOMIC DNA]</scope>
    <source>
        <strain evidence="3 4">K10HN5</strain>
    </source>
</reference>
<gene>
    <name evidence="3" type="ORF">HF526_09875</name>
</gene>
<dbReference type="Proteomes" id="UP000820669">
    <property type="component" value="Unassembled WGS sequence"/>
</dbReference>
<feature type="domain" description="UspA" evidence="2">
    <location>
        <begin position="135"/>
        <end position="267"/>
    </location>
</feature>
<dbReference type="SUPFAM" id="SSF52402">
    <property type="entry name" value="Adenine nucleotide alpha hydrolases-like"/>
    <property type="match status" value="2"/>
</dbReference>
<dbReference type="PRINTS" id="PR01438">
    <property type="entry name" value="UNVRSLSTRESS"/>
</dbReference>
<dbReference type="InterPro" id="IPR006015">
    <property type="entry name" value="Universal_stress_UspA"/>
</dbReference>
<dbReference type="InterPro" id="IPR006016">
    <property type="entry name" value="UspA"/>
</dbReference>
<evidence type="ECO:0000259" key="2">
    <source>
        <dbReference type="Pfam" id="PF00582"/>
    </source>
</evidence>
<protein>
    <submittedName>
        <fullName evidence="3">Universal stress protein</fullName>
    </submittedName>
</protein>
<evidence type="ECO:0000256" key="1">
    <source>
        <dbReference type="ARBA" id="ARBA00008791"/>
    </source>
</evidence>
<organism evidence="3 4">
    <name type="scientific">Pseudonocardia acidicola</name>
    <dbReference type="NCBI Taxonomy" id="2724939"/>
    <lineage>
        <taxon>Bacteria</taxon>
        <taxon>Bacillati</taxon>
        <taxon>Actinomycetota</taxon>
        <taxon>Actinomycetes</taxon>
        <taxon>Pseudonocardiales</taxon>
        <taxon>Pseudonocardiaceae</taxon>
        <taxon>Pseudonocardia</taxon>
    </lineage>
</organism>
<dbReference type="PANTHER" id="PTHR46268:SF6">
    <property type="entry name" value="UNIVERSAL STRESS PROTEIN UP12"/>
    <property type="match status" value="1"/>
</dbReference>
<keyword evidence="4" id="KW-1185">Reference proteome</keyword>
<dbReference type="PANTHER" id="PTHR46268">
    <property type="entry name" value="STRESS RESPONSE PROTEIN NHAX"/>
    <property type="match status" value="1"/>
</dbReference>
<sequence>MPSVPSVLVGADGSGPALRAVAWAAEEAALHARPLEIVCVSEPTDTAAGILDRARTIARAVADVPVRIRCRAGRPAEVLTELSREAGLLVVGHRGGGGVDRPAHSSVAVTVGRRAACPVLVVRAAAGRPVPDRARPIVVAVDGSPDSRAAVDVAAQIARERGGVLVAVHVWFERPADALRRLCRREHEPAREAARRLLADCLAGTAALHPGLTVHPEVMRGSPTWSLLELSDSAQLLVVGRGGHGRRALGRTTWALLHGGACPVAVVGPRPALPDRLRPVLAGGTRGG</sequence>
<comment type="caution">
    <text evidence="3">The sequence shown here is derived from an EMBL/GenBank/DDBJ whole genome shotgun (WGS) entry which is preliminary data.</text>
</comment>
<evidence type="ECO:0000313" key="4">
    <source>
        <dbReference type="Proteomes" id="UP000820669"/>
    </source>
</evidence>
<feature type="domain" description="UspA" evidence="2">
    <location>
        <begin position="7"/>
        <end position="123"/>
    </location>
</feature>
<dbReference type="EMBL" id="JAAXLA010000014">
    <property type="protein sequence ID" value="NMH97618.1"/>
    <property type="molecule type" value="Genomic_DNA"/>
</dbReference>
<name>A0ABX1SBQ7_9PSEU</name>
<evidence type="ECO:0000313" key="3">
    <source>
        <dbReference type="EMBL" id="NMH97618.1"/>
    </source>
</evidence>
<accession>A0ABX1SBQ7</accession>